<evidence type="ECO:0000313" key="21">
    <source>
        <dbReference type="Ensembl" id="ENSPCLP00000015932.1"/>
    </source>
</evidence>
<evidence type="ECO:0000256" key="2">
    <source>
        <dbReference type="ARBA" id="ARBA00006692"/>
    </source>
</evidence>
<keyword evidence="14" id="KW-0832">Ubl conjugation</keyword>
<dbReference type="InterPro" id="IPR008271">
    <property type="entry name" value="Ser/Thr_kinase_AS"/>
</dbReference>
<evidence type="ECO:0000256" key="9">
    <source>
        <dbReference type="ARBA" id="ARBA00022741"/>
    </source>
</evidence>
<comment type="cofactor">
    <cofactor evidence="1">
        <name>Mg(2+)</name>
        <dbReference type="ChEBI" id="CHEBI:18420"/>
    </cofactor>
</comment>
<keyword evidence="15" id="KW-0744">Spermatogenesis</keyword>
<evidence type="ECO:0000256" key="4">
    <source>
        <dbReference type="ARBA" id="ARBA00022473"/>
    </source>
</evidence>
<evidence type="ECO:0000256" key="12">
    <source>
        <dbReference type="ARBA" id="ARBA00022840"/>
    </source>
</evidence>
<dbReference type="Ensembl" id="ENSPCLT00000020983.1">
    <property type="protein sequence ID" value="ENSPCLP00000015932.1"/>
    <property type="gene ID" value="ENSPCLG00000012980.1"/>
</dbReference>
<keyword evidence="11" id="KW-0221">Differentiation</keyword>
<dbReference type="OrthoDB" id="9109935at2759"/>
<dbReference type="InterPro" id="IPR000719">
    <property type="entry name" value="Prot_kinase_dom"/>
</dbReference>
<dbReference type="GO" id="GO:0030154">
    <property type="term" value="P:cell differentiation"/>
    <property type="evidence" value="ECO:0007669"/>
    <property type="project" value="UniProtKB-KW"/>
</dbReference>
<dbReference type="GO" id="GO:0005737">
    <property type="term" value="C:cytoplasm"/>
    <property type="evidence" value="ECO:0007669"/>
    <property type="project" value="TreeGrafter"/>
</dbReference>
<dbReference type="Proteomes" id="UP000472261">
    <property type="component" value="Unplaced"/>
</dbReference>
<dbReference type="InterPro" id="IPR017441">
    <property type="entry name" value="Protein_kinase_ATP_BS"/>
</dbReference>
<dbReference type="SMART" id="SM00220">
    <property type="entry name" value="S_TKc"/>
    <property type="match status" value="1"/>
</dbReference>
<evidence type="ECO:0000256" key="11">
    <source>
        <dbReference type="ARBA" id="ARBA00022782"/>
    </source>
</evidence>
<keyword evidence="5 19" id="KW-0723">Serine/threonine-protein kinase</keyword>
<dbReference type="KEGG" id="pcoc:116234877"/>
<dbReference type="PROSITE" id="PS00108">
    <property type="entry name" value="PROTEIN_KINASE_ST"/>
    <property type="match status" value="1"/>
</dbReference>
<keyword evidence="9 18" id="KW-0547">Nucleotide-binding</keyword>
<sequence>MTSWDTQEQCRPVRSCLHHSHSEALPRFITMPGWTLSPTGHLWNHCRFVKVNCSHAFIPSRPAKMPNTDADKKILHKLGFTLGEILGEGRFSTVRAATSTKYTVRLAIKMVDKRRASPEFVQKFLLWELSILRELDHPNIVLIFEIFELTNSMVYIVMESAATDLQQRLQQLGKLPCVPDARDIFVQVVGAVHYLHDRNIVHRDLKCENILLSADGLQAKIADFSFSKEMSSYPELSTTFCGTEAYMAPEMWLHYPHDAKKLDVWSLGVVLFAMVTGYLPFHGCLCNMIQHQKDGVLHLRGVSVLPEPCQALIVQLLQFLPSSRPSMEQVASNSWLKGDI</sequence>
<evidence type="ECO:0000256" key="18">
    <source>
        <dbReference type="PROSITE-ProRule" id="PRU10141"/>
    </source>
</evidence>
<dbReference type="SUPFAM" id="SSF56112">
    <property type="entry name" value="Protein kinase-like (PK-like)"/>
    <property type="match status" value="1"/>
</dbReference>
<evidence type="ECO:0000256" key="6">
    <source>
        <dbReference type="ARBA" id="ARBA00022553"/>
    </source>
</evidence>
<dbReference type="GO" id="GO:0035556">
    <property type="term" value="P:intracellular signal transduction"/>
    <property type="evidence" value="ECO:0007669"/>
    <property type="project" value="TreeGrafter"/>
</dbReference>
<dbReference type="EC" id="2.7.11.1" evidence="3"/>
<evidence type="ECO:0000256" key="15">
    <source>
        <dbReference type="ARBA" id="ARBA00022871"/>
    </source>
</evidence>
<keyword evidence="6" id="KW-0597">Phosphoprotein</keyword>
<accession>A0A669Q4Y2</accession>
<dbReference type="GO" id="GO:0007283">
    <property type="term" value="P:spermatogenesis"/>
    <property type="evidence" value="ECO:0007669"/>
    <property type="project" value="UniProtKB-KW"/>
</dbReference>
<evidence type="ECO:0000256" key="7">
    <source>
        <dbReference type="ARBA" id="ARBA00022679"/>
    </source>
</evidence>
<evidence type="ECO:0000256" key="19">
    <source>
        <dbReference type="RuleBase" id="RU000304"/>
    </source>
</evidence>
<protein>
    <recommendedName>
        <fullName evidence="3">non-specific serine/threonine protein kinase</fullName>
        <ecNumber evidence="3">2.7.11.1</ecNumber>
    </recommendedName>
</protein>
<evidence type="ECO:0000256" key="16">
    <source>
        <dbReference type="ARBA" id="ARBA00047899"/>
    </source>
</evidence>
<organism evidence="21 22">
    <name type="scientific">Phasianus colchicus</name>
    <name type="common">Common pheasant</name>
    <dbReference type="NCBI Taxonomy" id="9054"/>
    <lineage>
        <taxon>Eukaryota</taxon>
        <taxon>Metazoa</taxon>
        <taxon>Chordata</taxon>
        <taxon>Craniata</taxon>
        <taxon>Vertebrata</taxon>
        <taxon>Euteleostomi</taxon>
        <taxon>Archelosauria</taxon>
        <taxon>Archosauria</taxon>
        <taxon>Dinosauria</taxon>
        <taxon>Saurischia</taxon>
        <taxon>Theropoda</taxon>
        <taxon>Coelurosauria</taxon>
        <taxon>Aves</taxon>
        <taxon>Neognathae</taxon>
        <taxon>Galloanserae</taxon>
        <taxon>Galliformes</taxon>
        <taxon>Phasianidae</taxon>
        <taxon>Phasianinae</taxon>
        <taxon>Phasianus</taxon>
    </lineage>
</organism>
<reference evidence="21" key="2">
    <citation type="submission" date="2025-09" db="UniProtKB">
        <authorList>
            <consortium name="Ensembl"/>
        </authorList>
    </citation>
    <scope>IDENTIFICATION</scope>
</reference>
<keyword evidence="13" id="KW-0460">Magnesium</keyword>
<proteinExistence type="inferred from homology"/>
<comment type="catalytic activity">
    <reaction evidence="16">
        <text>L-threonyl-[protein] + ATP = O-phospho-L-threonyl-[protein] + ADP + H(+)</text>
        <dbReference type="Rhea" id="RHEA:46608"/>
        <dbReference type="Rhea" id="RHEA-COMP:11060"/>
        <dbReference type="Rhea" id="RHEA-COMP:11605"/>
        <dbReference type="ChEBI" id="CHEBI:15378"/>
        <dbReference type="ChEBI" id="CHEBI:30013"/>
        <dbReference type="ChEBI" id="CHEBI:30616"/>
        <dbReference type="ChEBI" id="CHEBI:61977"/>
        <dbReference type="ChEBI" id="CHEBI:456216"/>
        <dbReference type="EC" id="2.7.11.1"/>
    </reaction>
</comment>
<evidence type="ECO:0000256" key="1">
    <source>
        <dbReference type="ARBA" id="ARBA00001946"/>
    </source>
</evidence>
<dbReference type="GO" id="GO:0000226">
    <property type="term" value="P:microtubule cytoskeleton organization"/>
    <property type="evidence" value="ECO:0007669"/>
    <property type="project" value="TreeGrafter"/>
</dbReference>
<comment type="similarity">
    <text evidence="2">Belongs to the protein kinase superfamily. CAMK Ser/Thr protein kinase family.</text>
</comment>
<dbReference type="PANTHER" id="PTHR24346">
    <property type="entry name" value="MAP/MICROTUBULE AFFINITY-REGULATING KINASE"/>
    <property type="match status" value="1"/>
</dbReference>
<dbReference type="GO" id="GO:0050321">
    <property type="term" value="F:tau-protein kinase activity"/>
    <property type="evidence" value="ECO:0007669"/>
    <property type="project" value="TreeGrafter"/>
</dbReference>
<dbReference type="RefSeq" id="XP_031458576.1">
    <property type="nucleotide sequence ID" value="XM_031602716.1"/>
</dbReference>
<feature type="domain" description="Protein kinase" evidence="20">
    <location>
        <begin position="80"/>
        <end position="336"/>
    </location>
</feature>
<dbReference type="Gene3D" id="1.10.510.10">
    <property type="entry name" value="Transferase(Phosphotransferase) domain 1"/>
    <property type="match status" value="1"/>
</dbReference>
<reference evidence="21" key="1">
    <citation type="submission" date="2025-08" db="UniProtKB">
        <authorList>
            <consortium name="Ensembl"/>
        </authorList>
    </citation>
    <scope>IDENTIFICATION</scope>
</reference>
<dbReference type="PANTHER" id="PTHR24346:SF102">
    <property type="entry name" value="TESTIS-SPECIFIC SERINE_THREONINE-PROTEIN KINASE 1"/>
    <property type="match status" value="1"/>
</dbReference>
<keyword evidence="12 18" id="KW-0067">ATP-binding</keyword>
<dbReference type="Pfam" id="PF00069">
    <property type="entry name" value="Pkinase"/>
    <property type="match status" value="1"/>
</dbReference>
<dbReference type="GeneID" id="116234877"/>
<evidence type="ECO:0000256" key="10">
    <source>
        <dbReference type="ARBA" id="ARBA00022777"/>
    </source>
</evidence>
<dbReference type="GO" id="GO:0005524">
    <property type="term" value="F:ATP binding"/>
    <property type="evidence" value="ECO:0007669"/>
    <property type="project" value="UniProtKB-UniRule"/>
</dbReference>
<comment type="catalytic activity">
    <reaction evidence="17">
        <text>L-seryl-[protein] + ATP = O-phospho-L-seryl-[protein] + ADP + H(+)</text>
        <dbReference type="Rhea" id="RHEA:17989"/>
        <dbReference type="Rhea" id="RHEA-COMP:9863"/>
        <dbReference type="Rhea" id="RHEA-COMP:11604"/>
        <dbReference type="ChEBI" id="CHEBI:15378"/>
        <dbReference type="ChEBI" id="CHEBI:29999"/>
        <dbReference type="ChEBI" id="CHEBI:30616"/>
        <dbReference type="ChEBI" id="CHEBI:83421"/>
        <dbReference type="ChEBI" id="CHEBI:456216"/>
        <dbReference type="EC" id="2.7.11.1"/>
    </reaction>
</comment>
<name>A0A669Q4Y2_PHACC</name>
<evidence type="ECO:0000256" key="5">
    <source>
        <dbReference type="ARBA" id="ARBA00022527"/>
    </source>
</evidence>
<feature type="binding site" evidence="18">
    <location>
        <position position="109"/>
    </location>
    <ligand>
        <name>ATP</name>
        <dbReference type="ChEBI" id="CHEBI:30616"/>
    </ligand>
</feature>
<evidence type="ECO:0000256" key="17">
    <source>
        <dbReference type="ARBA" id="ARBA00048679"/>
    </source>
</evidence>
<keyword evidence="10" id="KW-0418">Kinase</keyword>
<evidence type="ECO:0000256" key="3">
    <source>
        <dbReference type="ARBA" id="ARBA00012513"/>
    </source>
</evidence>
<dbReference type="GO" id="GO:0000287">
    <property type="term" value="F:magnesium ion binding"/>
    <property type="evidence" value="ECO:0007669"/>
    <property type="project" value="UniProtKB-ARBA"/>
</dbReference>
<gene>
    <name evidence="21" type="primary">LOC116234877</name>
</gene>
<keyword evidence="7" id="KW-0808">Transferase</keyword>
<evidence type="ECO:0000256" key="13">
    <source>
        <dbReference type="ARBA" id="ARBA00022842"/>
    </source>
</evidence>
<dbReference type="InterPro" id="IPR011009">
    <property type="entry name" value="Kinase-like_dom_sf"/>
</dbReference>
<dbReference type="PROSITE" id="PS00107">
    <property type="entry name" value="PROTEIN_KINASE_ATP"/>
    <property type="match status" value="1"/>
</dbReference>
<evidence type="ECO:0000259" key="20">
    <source>
        <dbReference type="PROSITE" id="PS50011"/>
    </source>
</evidence>
<evidence type="ECO:0000256" key="8">
    <source>
        <dbReference type="ARBA" id="ARBA00022723"/>
    </source>
</evidence>
<dbReference type="OMA" id="GCLCNMI"/>
<dbReference type="PROSITE" id="PS50011">
    <property type="entry name" value="PROTEIN_KINASE_DOM"/>
    <property type="match status" value="1"/>
</dbReference>
<dbReference type="AlphaFoldDB" id="A0A669Q4Y2"/>
<keyword evidence="8" id="KW-0479">Metal-binding</keyword>
<keyword evidence="4" id="KW-0217">Developmental protein</keyword>
<evidence type="ECO:0000256" key="14">
    <source>
        <dbReference type="ARBA" id="ARBA00022843"/>
    </source>
</evidence>
<keyword evidence="22" id="KW-1185">Reference proteome</keyword>
<evidence type="ECO:0000313" key="22">
    <source>
        <dbReference type="Proteomes" id="UP000472261"/>
    </source>
</evidence>